<accession>A0A699ZGG9</accession>
<dbReference type="PANTHER" id="PTHR43775">
    <property type="entry name" value="FATTY ACID SYNTHASE"/>
    <property type="match status" value="1"/>
</dbReference>
<evidence type="ECO:0000259" key="3">
    <source>
        <dbReference type="SMART" id="SM00825"/>
    </source>
</evidence>
<dbReference type="GO" id="GO:0004312">
    <property type="term" value="F:fatty acid synthase activity"/>
    <property type="evidence" value="ECO:0007669"/>
    <property type="project" value="TreeGrafter"/>
</dbReference>
<feature type="non-terminal residue" evidence="4">
    <location>
        <position position="190"/>
    </location>
</feature>
<dbReference type="InterPro" id="IPR050091">
    <property type="entry name" value="PKS_NRPS_Biosynth_Enz"/>
</dbReference>
<dbReference type="InterPro" id="IPR014030">
    <property type="entry name" value="Ketoacyl_synth_N"/>
</dbReference>
<dbReference type="AlphaFoldDB" id="A0A699ZGG9"/>
<proteinExistence type="predicted"/>
<comment type="caution">
    <text evidence="4">The sequence shown here is derived from an EMBL/GenBank/DDBJ whole genome shotgun (WGS) entry which is preliminary data.</text>
</comment>
<name>A0A699ZGG9_HAELA</name>
<evidence type="ECO:0000313" key="5">
    <source>
        <dbReference type="Proteomes" id="UP000485058"/>
    </source>
</evidence>
<organism evidence="4 5">
    <name type="scientific">Haematococcus lacustris</name>
    <name type="common">Green alga</name>
    <name type="synonym">Haematococcus pluvialis</name>
    <dbReference type="NCBI Taxonomy" id="44745"/>
    <lineage>
        <taxon>Eukaryota</taxon>
        <taxon>Viridiplantae</taxon>
        <taxon>Chlorophyta</taxon>
        <taxon>core chlorophytes</taxon>
        <taxon>Chlorophyceae</taxon>
        <taxon>CS clade</taxon>
        <taxon>Chlamydomonadales</taxon>
        <taxon>Haematococcaceae</taxon>
        <taxon>Haematococcus</taxon>
    </lineage>
</organism>
<dbReference type="InterPro" id="IPR016039">
    <property type="entry name" value="Thiolase-like"/>
</dbReference>
<reference evidence="4 5" key="1">
    <citation type="submission" date="2020-02" db="EMBL/GenBank/DDBJ databases">
        <title>Draft genome sequence of Haematococcus lacustris strain NIES-144.</title>
        <authorList>
            <person name="Morimoto D."/>
            <person name="Nakagawa S."/>
            <person name="Yoshida T."/>
            <person name="Sawayama S."/>
        </authorList>
    </citation>
    <scope>NUCLEOTIDE SEQUENCE [LARGE SCALE GENOMIC DNA]</scope>
    <source>
        <strain evidence="4 5">NIES-144</strain>
    </source>
</reference>
<evidence type="ECO:0000313" key="4">
    <source>
        <dbReference type="EMBL" id="GFH18519.1"/>
    </source>
</evidence>
<dbReference type="Gene3D" id="3.40.47.10">
    <property type="match status" value="2"/>
</dbReference>
<dbReference type="InterPro" id="IPR020841">
    <property type="entry name" value="PKS_Beta-ketoAc_synthase_dom"/>
</dbReference>
<feature type="non-terminal residue" evidence="4">
    <location>
        <position position="1"/>
    </location>
</feature>
<dbReference type="GO" id="GO:0006633">
    <property type="term" value="P:fatty acid biosynthetic process"/>
    <property type="evidence" value="ECO:0007669"/>
    <property type="project" value="TreeGrafter"/>
</dbReference>
<dbReference type="EMBL" id="BLLF01001312">
    <property type="protein sequence ID" value="GFH18519.1"/>
    <property type="molecule type" value="Genomic_DNA"/>
</dbReference>
<dbReference type="Pfam" id="PF00109">
    <property type="entry name" value="ketoacyl-synt"/>
    <property type="match status" value="1"/>
</dbReference>
<dbReference type="SUPFAM" id="SSF53901">
    <property type="entry name" value="Thiolase-like"/>
    <property type="match status" value="2"/>
</dbReference>
<keyword evidence="5" id="KW-1185">Reference proteome</keyword>
<dbReference type="Proteomes" id="UP000485058">
    <property type="component" value="Unassembled WGS sequence"/>
</dbReference>
<feature type="domain" description="Ketosynthase family 3 (KS3)" evidence="3">
    <location>
        <begin position="1"/>
        <end position="186"/>
    </location>
</feature>
<protein>
    <recommendedName>
        <fullName evidence="3">Ketosynthase family 3 (KS3) domain-containing protein</fullName>
    </recommendedName>
</protein>
<keyword evidence="1" id="KW-0596">Phosphopantetheine</keyword>
<evidence type="ECO:0000256" key="1">
    <source>
        <dbReference type="ARBA" id="ARBA00022450"/>
    </source>
</evidence>
<dbReference type="PANTHER" id="PTHR43775:SF37">
    <property type="entry name" value="SI:DKEY-61P9.11"/>
    <property type="match status" value="1"/>
</dbReference>
<keyword evidence="2" id="KW-0597">Phosphoprotein</keyword>
<gene>
    <name evidence="4" type="ORF">HaLaN_15340</name>
</gene>
<dbReference type="SMART" id="SM00825">
    <property type="entry name" value="PKS_KS"/>
    <property type="match status" value="1"/>
</dbReference>
<sequence length="190" mass="18934">MPSRSSLDGSAAVVVGIASAEYSNWVMRQWPQAPSAYGATGGALSVACGRLSYTWSLSGPSLSVDTACSSSLVATHLALQAMRSCHAPASCASALVGGVGLLLNPEPTAMFQAAGMLALDGRCKTLDAAADGYLHGTGTPLGDPIEVVSTSAVKTHAGHTEAAAGVMGLAAVVTSLAGQRLPGLTHLTAL</sequence>
<evidence type="ECO:0000256" key="2">
    <source>
        <dbReference type="ARBA" id="ARBA00022553"/>
    </source>
</evidence>